<proteinExistence type="predicted"/>
<evidence type="ECO:0000313" key="1">
    <source>
        <dbReference type="EMBL" id="MFD2615627.1"/>
    </source>
</evidence>
<dbReference type="PANTHER" id="PTHR39441">
    <property type="entry name" value="DUF2252 DOMAIN-CONTAINING PROTEIN"/>
    <property type="match status" value="1"/>
</dbReference>
<keyword evidence="2" id="KW-1185">Reference proteome</keyword>
<name>A0ABW5PMZ9_9BACL</name>
<dbReference type="RefSeq" id="WP_377607699.1">
    <property type="nucleotide sequence ID" value="NZ_JBHUME010000020.1"/>
</dbReference>
<evidence type="ECO:0000313" key="2">
    <source>
        <dbReference type="Proteomes" id="UP001597541"/>
    </source>
</evidence>
<reference evidence="2" key="1">
    <citation type="journal article" date="2019" name="Int. J. Syst. Evol. Microbiol.">
        <title>The Global Catalogue of Microorganisms (GCM) 10K type strain sequencing project: providing services to taxonomists for standard genome sequencing and annotation.</title>
        <authorList>
            <consortium name="The Broad Institute Genomics Platform"/>
            <consortium name="The Broad Institute Genome Sequencing Center for Infectious Disease"/>
            <person name="Wu L."/>
            <person name="Ma J."/>
        </authorList>
    </citation>
    <scope>NUCLEOTIDE SEQUENCE [LARGE SCALE GENOMIC DNA]</scope>
    <source>
        <strain evidence="2">KCTC 3950</strain>
    </source>
</reference>
<organism evidence="1 2">
    <name type="scientific">Paenibacillus gansuensis</name>
    <dbReference type="NCBI Taxonomy" id="306542"/>
    <lineage>
        <taxon>Bacteria</taxon>
        <taxon>Bacillati</taxon>
        <taxon>Bacillota</taxon>
        <taxon>Bacilli</taxon>
        <taxon>Bacillales</taxon>
        <taxon>Paenibacillaceae</taxon>
        <taxon>Paenibacillus</taxon>
    </lineage>
</organism>
<dbReference type="SUPFAM" id="SSF56112">
    <property type="entry name" value="Protein kinase-like (PK-like)"/>
    <property type="match status" value="1"/>
</dbReference>
<dbReference type="Proteomes" id="UP001597541">
    <property type="component" value="Unassembled WGS sequence"/>
</dbReference>
<comment type="caution">
    <text evidence="1">The sequence shown here is derived from an EMBL/GenBank/DDBJ whole genome shotgun (WGS) entry which is preliminary data.</text>
</comment>
<dbReference type="EMBL" id="JBHUME010000020">
    <property type="protein sequence ID" value="MFD2615627.1"/>
    <property type="molecule type" value="Genomic_DNA"/>
</dbReference>
<dbReference type="PANTHER" id="PTHR39441:SF1">
    <property type="entry name" value="DUF2252 DOMAIN-CONTAINING PROTEIN"/>
    <property type="match status" value="1"/>
</dbReference>
<dbReference type="InterPro" id="IPR018721">
    <property type="entry name" value="DUF2252"/>
</dbReference>
<accession>A0ABW5PMZ9</accession>
<gene>
    <name evidence="1" type="ORF">ACFSUF_24785</name>
</gene>
<dbReference type="Pfam" id="PF10009">
    <property type="entry name" value="DUF2252"/>
    <property type="match status" value="1"/>
</dbReference>
<protein>
    <submittedName>
        <fullName evidence="1">DUF2252 domain-containing protein</fullName>
    </submittedName>
</protein>
<dbReference type="InterPro" id="IPR011009">
    <property type="entry name" value="Kinase-like_dom_sf"/>
</dbReference>
<sequence length="462" mass="53330">MKSLYSPERIKHTHHRLRTDTISAILNEFDRDIMKLEPSNRSEKYAKMAQSVFRFFRGSAYLFYYDVTRIPFPFHTPEDRPVWIQGDLHFENFGAFRNEDGQMVYDVNDFDEGYLGSYVYDLLRMAVSIVLIAQMRHFGESDAREAVEGYLKAYYKQIRRFADGRDDAARMNFTEEQSSGLLRKLLRKVNKRSASHLLEDVTSMSGQRRRFNSTSELEPLKPKQRKLLESAWFEYVGTLEEAGARGEGFYKIKDVVVKHASGTASIGLDRYYVLVEGGMERTALDDLVLEAKEVRAPVPAYFLPHSESFWEQFPHQGKRVITTQRSMHHKADPYLGYFTLNGDHYYVRERSPFKKRLKIDQLETVDDLVSTVKQMGRITAKMHARADRDVEKALLPYHSEEEIVRAIGSDSDAFISQLSFAAITYAKQANSDYEMFCSWIREEGLVSGNEEAAGNADQIPIT</sequence>